<sequence length="125" mass="13848">MPPNQQREKDQEIHANAKGRPERPPTSHPIRARRLGPKEPTNPHISHPSLTFKDATAQPTFGPGIRGISAPKACQTLRRGGQNTAHAHTQTATGRRIDPLEPSILNPQSSTRRENPYQSFNQQPS</sequence>
<dbReference type="EMBL" id="CP019481">
    <property type="protein sequence ID" value="UQC90772.1"/>
    <property type="molecule type" value="Genomic_DNA"/>
</dbReference>
<dbReference type="Proteomes" id="UP000830671">
    <property type="component" value="Chromosome 9"/>
</dbReference>
<feature type="compositionally biased region" description="Low complexity" evidence="1">
    <location>
        <begin position="84"/>
        <end position="93"/>
    </location>
</feature>
<protein>
    <submittedName>
        <fullName evidence="2">Uncharacterized protein</fullName>
    </submittedName>
</protein>
<evidence type="ECO:0000256" key="1">
    <source>
        <dbReference type="SAM" id="MobiDB-lite"/>
    </source>
</evidence>
<reference evidence="2" key="1">
    <citation type="journal article" date="2021" name="Mol. Plant Microbe Interact.">
        <title>Complete Genome Sequence of the Plant-Pathogenic Fungus Colletotrichum lupini.</title>
        <authorList>
            <person name="Baroncelli R."/>
            <person name="Pensec F."/>
            <person name="Da Lio D."/>
            <person name="Boufleur T."/>
            <person name="Vicente I."/>
            <person name="Sarrocco S."/>
            <person name="Picot A."/>
            <person name="Baraldi E."/>
            <person name="Sukno S."/>
            <person name="Thon M."/>
            <person name="Le Floch G."/>
        </authorList>
    </citation>
    <scope>NUCLEOTIDE SEQUENCE</scope>
    <source>
        <strain evidence="2">IMI 504893</strain>
    </source>
</reference>
<gene>
    <name evidence="2" type="ORF">CLUP02_16302</name>
</gene>
<feature type="compositionally biased region" description="Polar residues" evidence="1">
    <location>
        <begin position="105"/>
        <end position="125"/>
    </location>
</feature>
<evidence type="ECO:0000313" key="2">
    <source>
        <dbReference type="EMBL" id="UQC90772.1"/>
    </source>
</evidence>
<dbReference type="KEGG" id="clup:CLUP02_16302"/>
<accession>A0A9Q8WPU8</accession>
<dbReference type="GeneID" id="73350236"/>
<feature type="region of interest" description="Disordered" evidence="1">
    <location>
        <begin position="1"/>
        <end position="125"/>
    </location>
</feature>
<proteinExistence type="predicted"/>
<dbReference type="AlphaFoldDB" id="A0A9Q8WPU8"/>
<feature type="compositionally biased region" description="Basic and acidic residues" evidence="1">
    <location>
        <begin position="1"/>
        <end position="25"/>
    </location>
</feature>
<evidence type="ECO:0000313" key="3">
    <source>
        <dbReference type="Proteomes" id="UP000830671"/>
    </source>
</evidence>
<dbReference type="RefSeq" id="XP_049152373.1">
    <property type="nucleotide sequence ID" value="XM_049295226.1"/>
</dbReference>
<organism evidence="2 3">
    <name type="scientific">Colletotrichum lupini</name>
    <dbReference type="NCBI Taxonomy" id="145971"/>
    <lineage>
        <taxon>Eukaryota</taxon>
        <taxon>Fungi</taxon>
        <taxon>Dikarya</taxon>
        <taxon>Ascomycota</taxon>
        <taxon>Pezizomycotina</taxon>
        <taxon>Sordariomycetes</taxon>
        <taxon>Hypocreomycetidae</taxon>
        <taxon>Glomerellales</taxon>
        <taxon>Glomerellaceae</taxon>
        <taxon>Colletotrichum</taxon>
        <taxon>Colletotrichum acutatum species complex</taxon>
    </lineage>
</organism>
<name>A0A9Q8WPU8_9PEZI</name>
<keyword evidence="3" id="KW-1185">Reference proteome</keyword>